<dbReference type="SUPFAM" id="SSF88659">
    <property type="entry name" value="Sigma3 and sigma4 domains of RNA polymerase sigma factors"/>
    <property type="match status" value="1"/>
</dbReference>
<gene>
    <name evidence="1" type="ORF">TM448B03320_0003</name>
</gene>
<proteinExistence type="predicted"/>
<evidence type="ECO:0000313" key="1">
    <source>
        <dbReference type="EMBL" id="QJI02526.1"/>
    </source>
</evidence>
<dbReference type="InterPro" id="IPR013324">
    <property type="entry name" value="RNA_pol_sigma_r3/r4-like"/>
</dbReference>
<accession>A0A6M3Y285</accession>
<name>A0A6M3Y285_9ZZZZ</name>
<organism evidence="1">
    <name type="scientific">viral metagenome</name>
    <dbReference type="NCBI Taxonomy" id="1070528"/>
    <lineage>
        <taxon>unclassified sequences</taxon>
        <taxon>metagenomes</taxon>
        <taxon>organismal metagenomes</taxon>
    </lineage>
</organism>
<reference evidence="1" key="1">
    <citation type="submission" date="2020-03" db="EMBL/GenBank/DDBJ databases">
        <title>The deep terrestrial virosphere.</title>
        <authorList>
            <person name="Holmfeldt K."/>
            <person name="Nilsson E."/>
            <person name="Simone D."/>
            <person name="Lopez-Fernandez M."/>
            <person name="Wu X."/>
            <person name="de Brujin I."/>
            <person name="Lundin D."/>
            <person name="Andersson A."/>
            <person name="Bertilsson S."/>
            <person name="Dopson M."/>
        </authorList>
    </citation>
    <scope>NUCLEOTIDE SEQUENCE</scope>
    <source>
        <strain evidence="1">TM448B03320</strain>
    </source>
</reference>
<protein>
    <submittedName>
        <fullName evidence="1">Uncharacterized protein</fullName>
    </submittedName>
</protein>
<dbReference type="AlphaFoldDB" id="A0A6M3Y285"/>
<dbReference type="EMBL" id="MT145009">
    <property type="protein sequence ID" value="QJI02526.1"/>
    <property type="molecule type" value="Genomic_DNA"/>
</dbReference>
<sequence>MSWTEYKVDSFIKHYFTYKHYQGQYDDSRRESKVGKVWTHRAPFENAAIDIAEFDTAVKQLTPQEYGIFILYYLFDRPIEDVAGFICGGNGEVMEIAYRAKAKVKRYLMTT</sequence>